<protein>
    <submittedName>
        <fullName evidence="2">Uncharacterized protein</fullName>
    </submittedName>
</protein>
<evidence type="ECO:0000313" key="2">
    <source>
        <dbReference type="EMBL" id="PSM51466.1"/>
    </source>
</evidence>
<evidence type="ECO:0000256" key="1">
    <source>
        <dbReference type="SAM" id="MobiDB-lite"/>
    </source>
</evidence>
<feature type="region of interest" description="Disordered" evidence="1">
    <location>
        <begin position="120"/>
        <end position="140"/>
    </location>
</feature>
<comment type="caution">
    <text evidence="2">The sequence shown here is derived from an EMBL/GenBank/DDBJ whole genome shotgun (WGS) entry which is preliminary data.</text>
</comment>
<dbReference type="OrthoDB" id="5362273at2"/>
<dbReference type="Proteomes" id="UP000240535">
    <property type="component" value="Unassembled WGS sequence"/>
</dbReference>
<name>A0A2P8QYZ1_9BACT</name>
<reference evidence="3" key="1">
    <citation type="submission" date="2017-10" db="EMBL/GenBank/DDBJ databases">
        <title>Campylobacter species from seals.</title>
        <authorList>
            <person name="Gilbert M.J."/>
            <person name="Zomer A.L."/>
            <person name="Timmerman A.J."/>
            <person name="Duim B."/>
            <person name="Wagenaar J.A."/>
        </authorList>
    </citation>
    <scope>NUCLEOTIDE SEQUENCE [LARGE SCALE GENOMIC DNA]</scope>
    <source>
        <strain evidence="3">17S00004-5</strain>
    </source>
</reference>
<dbReference type="RefSeq" id="WP_106872405.1">
    <property type="nucleotide sequence ID" value="NZ_CP053841.1"/>
</dbReference>
<accession>A0A2P8QYZ1</accession>
<dbReference type="AlphaFoldDB" id="A0A2P8QYZ1"/>
<dbReference type="Gene3D" id="1.20.1260.10">
    <property type="match status" value="1"/>
</dbReference>
<organism evidence="2 3">
    <name type="scientific">Campylobacter blaseri</name>
    <dbReference type="NCBI Taxonomy" id="2042961"/>
    <lineage>
        <taxon>Bacteria</taxon>
        <taxon>Pseudomonadati</taxon>
        <taxon>Campylobacterota</taxon>
        <taxon>Epsilonproteobacteria</taxon>
        <taxon>Campylobacterales</taxon>
        <taxon>Campylobacteraceae</taxon>
        <taxon>Campylobacter</taxon>
    </lineage>
</organism>
<sequence length="206" mass="23804">MNNEIDLAIEHEKQGIIMYEGFYEKFQNPLFLQILNVKKTGLEIINPLKQEELTNNIYKKFSNIQDEKNAIFTAIAYEIESENLYDDLTNTIEDEQAKDVFFRLWATSSNEYRPALENELNKKKEEKKDDDEKKHINPNNMGFTFDSKSFNEISEVFNKFSTGSATKEDIEKILNNPNISFFTGAVVGALGGILINQILENKNIEK</sequence>
<dbReference type="InterPro" id="IPR009078">
    <property type="entry name" value="Ferritin-like_SF"/>
</dbReference>
<evidence type="ECO:0000313" key="3">
    <source>
        <dbReference type="Proteomes" id="UP000240535"/>
    </source>
</evidence>
<gene>
    <name evidence="2" type="ORF">CQ405_07820</name>
</gene>
<dbReference type="EMBL" id="PDHH01000007">
    <property type="protein sequence ID" value="PSM51466.1"/>
    <property type="molecule type" value="Genomic_DNA"/>
</dbReference>
<proteinExistence type="predicted"/>
<keyword evidence="3" id="KW-1185">Reference proteome</keyword>
<dbReference type="SUPFAM" id="SSF47240">
    <property type="entry name" value="Ferritin-like"/>
    <property type="match status" value="1"/>
</dbReference>
<dbReference type="InterPro" id="IPR012347">
    <property type="entry name" value="Ferritin-like"/>
</dbReference>
<feature type="compositionally biased region" description="Basic and acidic residues" evidence="1">
    <location>
        <begin position="120"/>
        <end position="135"/>
    </location>
</feature>